<evidence type="ECO:0000256" key="8">
    <source>
        <dbReference type="RuleBase" id="RU003664"/>
    </source>
</evidence>
<dbReference type="SUPFAM" id="SSF53244">
    <property type="entry name" value="MurD-like peptide ligases, peptide-binding domain"/>
    <property type="match status" value="1"/>
</dbReference>
<proteinExistence type="inferred from homology"/>
<dbReference type="Gene3D" id="3.40.1190.10">
    <property type="entry name" value="Mur-like, catalytic domain"/>
    <property type="match status" value="1"/>
</dbReference>
<evidence type="ECO:0000256" key="3">
    <source>
        <dbReference type="ARBA" id="ARBA00022490"/>
    </source>
</evidence>
<dbReference type="Pfam" id="PF21799">
    <property type="entry name" value="MurD-like_N"/>
    <property type="match status" value="1"/>
</dbReference>
<keyword evidence="12" id="KW-1185">Reference proteome</keyword>
<gene>
    <name evidence="7 11" type="primary">murD</name>
    <name evidence="11" type="ORF">KOR42_30160</name>
</gene>
<dbReference type="GO" id="GO:0051301">
    <property type="term" value="P:cell division"/>
    <property type="evidence" value="ECO:0007669"/>
    <property type="project" value="UniProtKB-KW"/>
</dbReference>
<evidence type="ECO:0000259" key="9">
    <source>
        <dbReference type="Pfam" id="PF02875"/>
    </source>
</evidence>
<dbReference type="Pfam" id="PF08245">
    <property type="entry name" value="Mur_ligase_M"/>
    <property type="match status" value="1"/>
</dbReference>
<feature type="binding site" evidence="7">
    <location>
        <begin position="124"/>
        <end position="130"/>
    </location>
    <ligand>
        <name>ATP</name>
        <dbReference type="ChEBI" id="CHEBI:30616"/>
    </ligand>
</feature>
<dbReference type="Proteomes" id="UP000317243">
    <property type="component" value="Unassembled WGS sequence"/>
</dbReference>
<keyword evidence="5 7" id="KW-0547">Nucleotide-binding</keyword>
<comment type="pathway">
    <text evidence="2 7 8">Cell wall biogenesis; peptidoglycan biosynthesis.</text>
</comment>
<keyword evidence="7 8" id="KW-0132">Cell division</keyword>
<dbReference type="HAMAP" id="MF_00639">
    <property type="entry name" value="MurD"/>
    <property type="match status" value="1"/>
</dbReference>
<dbReference type="GO" id="GO:0009252">
    <property type="term" value="P:peptidoglycan biosynthetic process"/>
    <property type="evidence" value="ECO:0007669"/>
    <property type="project" value="UniProtKB-UniRule"/>
</dbReference>
<protein>
    <recommendedName>
        <fullName evidence="7 8">UDP-N-acetylmuramoylalanine--D-glutamate ligase</fullName>
        <ecNumber evidence="7 8">6.3.2.9</ecNumber>
    </recommendedName>
    <alternativeName>
        <fullName evidence="7">D-glutamic acid-adding enzyme</fullName>
    </alternativeName>
    <alternativeName>
        <fullName evidence="7">UDP-N-acetylmuramoyl-L-alanyl-D-glutamate synthetase</fullName>
    </alternativeName>
</protein>
<dbReference type="SUPFAM" id="SSF51984">
    <property type="entry name" value="MurCD N-terminal domain"/>
    <property type="match status" value="1"/>
</dbReference>
<evidence type="ECO:0000259" key="10">
    <source>
        <dbReference type="Pfam" id="PF08245"/>
    </source>
</evidence>
<dbReference type="UniPathway" id="UPA00219"/>
<keyword evidence="6 7" id="KW-0067">ATP-binding</keyword>
<keyword evidence="7 8" id="KW-0961">Cell wall biogenesis/degradation</keyword>
<comment type="function">
    <text evidence="7 8">Cell wall formation. Catalyzes the addition of glutamate to the nucleotide precursor UDP-N-acetylmuramoyl-L-alanine (UMA).</text>
</comment>
<dbReference type="RefSeq" id="WP_197441194.1">
    <property type="nucleotide sequence ID" value="NZ_SIHI01000006.1"/>
</dbReference>
<dbReference type="GO" id="GO:0008360">
    <property type="term" value="P:regulation of cell shape"/>
    <property type="evidence" value="ECO:0007669"/>
    <property type="project" value="UniProtKB-KW"/>
</dbReference>
<comment type="subcellular location">
    <subcellularLocation>
        <location evidence="1 7 8">Cytoplasm</location>
    </subcellularLocation>
</comment>
<reference evidence="11 12" key="1">
    <citation type="submission" date="2019-02" db="EMBL/GenBank/DDBJ databases">
        <title>Deep-cultivation of Planctomycetes and their phenomic and genomic characterization uncovers novel biology.</title>
        <authorList>
            <person name="Wiegand S."/>
            <person name="Jogler M."/>
            <person name="Boedeker C."/>
            <person name="Pinto D."/>
            <person name="Vollmers J."/>
            <person name="Rivas-Marin E."/>
            <person name="Kohn T."/>
            <person name="Peeters S.H."/>
            <person name="Heuer A."/>
            <person name="Rast P."/>
            <person name="Oberbeckmann S."/>
            <person name="Bunk B."/>
            <person name="Jeske O."/>
            <person name="Meyerdierks A."/>
            <person name="Storesund J.E."/>
            <person name="Kallscheuer N."/>
            <person name="Luecker S."/>
            <person name="Lage O.M."/>
            <person name="Pohl T."/>
            <person name="Merkel B.J."/>
            <person name="Hornburger P."/>
            <person name="Mueller R.-W."/>
            <person name="Bruemmer F."/>
            <person name="Labrenz M."/>
            <person name="Spormann A.M."/>
            <person name="Op Den Camp H."/>
            <person name="Overmann J."/>
            <person name="Amann R."/>
            <person name="Jetten M.S.M."/>
            <person name="Mascher T."/>
            <person name="Medema M.H."/>
            <person name="Devos D.P."/>
            <person name="Kaster A.-K."/>
            <person name="Ovreas L."/>
            <person name="Rohde M."/>
            <person name="Galperin M.Y."/>
            <person name="Jogler C."/>
        </authorList>
    </citation>
    <scope>NUCLEOTIDE SEQUENCE [LARGE SCALE GENOMIC DNA]</scope>
    <source>
        <strain evidence="11 12">KOR42</strain>
    </source>
</reference>
<comment type="similarity">
    <text evidence="7">Belongs to the MurCDEF family.</text>
</comment>
<dbReference type="GO" id="GO:0005524">
    <property type="term" value="F:ATP binding"/>
    <property type="evidence" value="ECO:0007669"/>
    <property type="project" value="UniProtKB-UniRule"/>
</dbReference>
<dbReference type="PANTHER" id="PTHR43692">
    <property type="entry name" value="UDP-N-ACETYLMURAMOYLALANINE--D-GLUTAMATE LIGASE"/>
    <property type="match status" value="1"/>
</dbReference>
<dbReference type="Gene3D" id="3.90.190.20">
    <property type="entry name" value="Mur ligase, C-terminal domain"/>
    <property type="match status" value="1"/>
</dbReference>
<feature type="domain" description="Mur ligase central" evidence="10">
    <location>
        <begin position="122"/>
        <end position="246"/>
    </location>
</feature>
<evidence type="ECO:0000256" key="6">
    <source>
        <dbReference type="ARBA" id="ARBA00022840"/>
    </source>
</evidence>
<dbReference type="InterPro" id="IPR036565">
    <property type="entry name" value="Mur-like_cat_sf"/>
</dbReference>
<dbReference type="InterPro" id="IPR005762">
    <property type="entry name" value="MurD"/>
</dbReference>
<keyword evidence="4 7" id="KW-0436">Ligase</keyword>
<dbReference type="GO" id="GO:0071555">
    <property type="term" value="P:cell wall organization"/>
    <property type="evidence" value="ECO:0007669"/>
    <property type="project" value="UniProtKB-KW"/>
</dbReference>
<dbReference type="AlphaFoldDB" id="A0A5C5WPH5"/>
<evidence type="ECO:0000256" key="7">
    <source>
        <dbReference type="HAMAP-Rule" id="MF_00639"/>
    </source>
</evidence>
<dbReference type="GO" id="GO:0008764">
    <property type="term" value="F:UDP-N-acetylmuramoylalanine-D-glutamate ligase activity"/>
    <property type="evidence" value="ECO:0007669"/>
    <property type="project" value="UniProtKB-UniRule"/>
</dbReference>
<dbReference type="Pfam" id="PF02875">
    <property type="entry name" value="Mur_ligase_C"/>
    <property type="match status" value="1"/>
</dbReference>
<dbReference type="EMBL" id="SIHI01000006">
    <property type="protein sequence ID" value="TWT52330.1"/>
    <property type="molecule type" value="Genomic_DNA"/>
</dbReference>
<feature type="domain" description="Mur ligase C-terminal" evidence="9">
    <location>
        <begin position="325"/>
        <end position="438"/>
    </location>
</feature>
<keyword evidence="7 8" id="KW-0131">Cell cycle</keyword>
<evidence type="ECO:0000256" key="1">
    <source>
        <dbReference type="ARBA" id="ARBA00004496"/>
    </source>
</evidence>
<sequence length="466" mass="51158">MDRGDPSFAGQRVTVMGLGRFGGGIAVVNFLLDSGARVTLTDLQSATALQQSLAQIDVSRLESLVLGEHRLEDFVTADLIVVSPALNPNRNRYTLAAIEQGTPLTSEIEIFWRNCRGSKIVVTGTVGKSTTSTLIHTMLQAAGRAAFLGGNIGVSLLPTVGSIREEDWVVLELSSFQLSQLASTQPIPEITVVTNFRPNHLDWHPSIDDYRQCKEQASRWQTDRQVTILNRDDEALRNWPGAGKRIWFGRSLQESEQGARVAPEGILLQAETGQTMIPFSQLPDRFQYRHLQENLAAALAVTGICLELPPNQLVDGVRRFEPLSHRLEVLSVDGPVTFVNDSKATTPEATIAAVQSMAKPIYLILGGKDKQVDLRPMCEAFSQRVQGVACIGDVGETLADHFRELTPGLPVEVAASLDHAVEWSISRARSGDIVLLSPGCASHSEFYNFEHRGDEFRRIVSELLSR</sequence>
<keyword evidence="7 8" id="KW-0573">Peptidoglycan synthesis</keyword>
<keyword evidence="7 8" id="KW-0133">Cell shape</keyword>
<comment type="catalytic activity">
    <reaction evidence="7 8">
        <text>UDP-N-acetyl-alpha-D-muramoyl-L-alanine + D-glutamate + ATP = UDP-N-acetyl-alpha-D-muramoyl-L-alanyl-D-glutamate + ADP + phosphate + H(+)</text>
        <dbReference type="Rhea" id="RHEA:16429"/>
        <dbReference type="ChEBI" id="CHEBI:15378"/>
        <dbReference type="ChEBI" id="CHEBI:29986"/>
        <dbReference type="ChEBI" id="CHEBI:30616"/>
        <dbReference type="ChEBI" id="CHEBI:43474"/>
        <dbReference type="ChEBI" id="CHEBI:83898"/>
        <dbReference type="ChEBI" id="CHEBI:83900"/>
        <dbReference type="ChEBI" id="CHEBI:456216"/>
        <dbReference type="EC" id="6.3.2.9"/>
    </reaction>
</comment>
<accession>A0A5C5WPH5</accession>
<dbReference type="NCBIfam" id="TIGR01087">
    <property type="entry name" value="murD"/>
    <property type="match status" value="1"/>
</dbReference>
<evidence type="ECO:0000256" key="5">
    <source>
        <dbReference type="ARBA" id="ARBA00022741"/>
    </source>
</evidence>
<comment type="caution">
    <text evidence="11">The sequence shown here is derived from an EMBL/GenBank/DDBJ whole genome shotgun (WGS) entry which is preliminary data.</text>
</comment>
<name>A0A5C5WPH5_9PLAN</name>
<organism evidence="11 12">
    <name type="scientific">Thalassoglobus neptunius</name>
    <dbReference type="NCBI Taxonomy" id="1938619"/>
    <lineage>
        <taxon>Bacteria</taxon>
        <taxon>Pseudomonadati</taxon>
        <taxon>Planctomycetota</taxon>
        <taxon>Planctomycetia</taxon>
        <taxon>Planctomycetales</taxon>
        <taxon>Planctomycetaceae</taxon>
        <taxon>Thalassoglobus</taxon>
    </lineage>
</organism>
<evidence type="ECO:0000256" key="4">
    <source>
        <dbReference type="ARBA" id="ARBA00022598"/>
    </source>
</evidence>
<dbReference type="InterPro" id="IPR004101">
    <property type="entry name" value="Mur_ligase_C"/>
</dbReference>
<dbReference type="InterPro" id="IPR036615">
    <property type="entry name" value="Mur_ligase_C_dom_sf"/>
</dbReference>
<dbReference type="SUPFAM" id="SSF53623">
    <property type="entry name" value="MurD-like peptide ligases, catalytic domain"/>
    <property type="match status" value="1"/>
</dbReference>
<evidence type="ECO:0000313" key="12">
    <source>
        <dbReference type="Proteomes" id="UP000317243"/>
    </source>
</evidence>
<dbReference type="InterPro" id="IPR013221">
    <property type="entry name" value="Mur_ligase_cen"/>
</dbReference>
<dbReference type="EC" id="6.3.2.9" evidence="7 8"/>
<dbReference type="GO" id="GO:0005737">
    <property type="term" value="C:cytoplasm"/>
    <property type="evidence" value="ECO:0007669"/>
    <property type="project" value="UniProtKB-SubCell"/>
</dbReference>
<evidence type="ECO:0000256" key="2">
    <source>
        <dbReference type="ARBA" id="ARBA00004752"/>
    </source>
</evidence>
<evidence type="ECO:0000313" key="11">
    <source>
        <dbReference type="EMBL" id="TWT52330.1"/>
    </source>
</evidence>
<keyword evidence="3 7" id="KW-0963">Cytoplasm</keyword>
<dbReference type="Gene3D" id="3.40.50.720">
    <property type="entry name" value="NAD(P)-binding Rossmann-like Domain"/>
    <property type="match status" value="1"/>
</dbReference>
<dbReference type="PANTHER" id="PTHR43692:SF1">
    <property type="entry name" value="UDP-N-ACETYLMURAMOYLALANINE--D-GLUTAMATE LIGASE"/>
    <property type="match status" value="1"/>
</dbReference>